<dbReference type="AlphaFoldDB" id="A0A7J7ZXK6"/>
<organism evidence="2 3">
    <name type="scientific">Myotis myotis</name>
    <name type="common">Greater mouse-eared bat</name>
    <name type="synonym">Vespertilio myotis</name>
    <dbReference type="NCBI Taxonomy" id="51298"/>
    <lineage>
        <taxon>Eukaryota</taxon>
        <taxon>Metazoa</taxon>
        <taxon>Chordata</taxon>
        <taxon>Craniata</taxon>
        <taxon>Vertebrata</taxon>
        <taxon>Euteleostomi</taxon>
        <taxon>Mammalia</taxon>
        <taxon>Eutheria</taxon>
        <taxon>Laurasiatheria</taxon>
        <taxon>Chiroptera</taxon>
        <taxon>Yangochiroptera</taxon>
        <taxon>Vespertilionidae</taxon>
        <taxon>Myotis</taxon>
    </lineage>
</organism>
<evidence type="ECO:0000313" key="2">
    <source>
        <dbReference type="EMBL" id="KAF6378838.1"/>
    </source>
</evidence>
<feature type="compositionally biased region" description="Basic residues" evidence="1">
    <location>
        <begin position="51"/>
        <end position="68"/>
    </location>
</feature>
<proteinExistence type="predicted"/>
<feature type="region of interest" description="Disordered" evidence="1">
    <location>
        <begin position="1"/>
        <end position="120"/>
    </location>
</feature>
<sequence length="120" mass="12800">MEAEEGARPGKGEGLQGARRDPEWGGSPPASLSRRPRRLTRVARPGSAVPARRRLAPPRLPRSGHSRRTQGSGRTPPRRTRSPKDAGPAPSADRSRTASAQSHRVGRPDLGPHLAAGHHA</sequence>
<evidence type="ECO:0000313" key="3">
    <source>
        <dbReference type="Proteomes" id="UP000527355"/>
    </source>
</evidence>
<name>A0A7J7ZXK6_MYOMY</name>
<reference evidence="2 3" key="1">
    <citation type="journal article" date="2020" name="Nature">
        <title>Six reference-quality genomes reveal evolution of bat adaptations.</title>
        <authorList>
            <person name="Jebb D."/>
            <person name="Huang Z."/>
            <person name="Pippel M."/>
            <person name="Hughes G.M."/>
            <person name="Lavrichenko K."/>
            <person name="Devanna P."/>
            <person name="Winkler S."/>
            <person name="Jermiin L.S."/>
            <person name="Skirmuntt E.C."/>
            <person name="Katzourakis A."/>
            <person name="Burkitt-Gray L."/>
            <person name="Ray D.A."/>
            <person name="Sullivan K.A.M."/>
            <person name="Roscito J.G."/>
            <person name="Kirilenko B.M."/>
            <person name="Davalos L.M."/>
            <person name="Corthals A.P."/>
            <person name="Power M.L."/>
            <person name="Jones G."/>
            <person name="Ransome R.D."/>
            <person name="Dechmann D.K.N."/>
            <person name="Locatelli A.G."/>
            <person name="Puechmaille S.J."/>
            <person name="Fedrigo O."/>
            <person name="Jarvis E.D."/>
            <person name="Hiller M."/>
            <person name="Vernes S.C."/>
            <person name="Myers E.W."/>
            <person name="Teeling E.C."/>
        </authorList>
    </citation>
    <scope>NUCLEOTIDE SEQUENCE [LARGE SCALE GENOMIC DNA]</scope>
    <source>
        <strain evidence="2">MMyoMyo1</strain>
        <tissue evidence="2">Flight muscle</tissue>
    </source>
</reference>
<gene>
    <name evidence="2" type="ORF">mMyoMyo1_009734</name>
</gene>
<feature type="compositionally biased region" description="Basic and acidic residues" evidence="1">
    <location>
        <begin position="1"/>
        <end position="11"/>
    </location>
</feature>
<accession>A0A7J7ZXK6</accession>
<protein>
    <submittedName>
        <fullName evidence="2">Uncharacterized protein</fullName>
    </submittedName>
</protein>
<dbReference type="Proteomes" id="UP000527355">
    <property type="component" value="Unassembled WGS sequence"/>
</dbReference>
<comment type="caution">
    <text evidence="2">The sequence shown here is derived from an EMBL/GenBank/DDBJ whole genome shotgun (WGS) entry which is preliminary data.</text>
</comment>
<evidence type="ECO:0000256" key="1">
    <source>
        <dbReference type="SAM" id="MobiDB-lite"/>
    </source>
</evidence>
<dbReference type="EMBL" id="JABWUV010000002">
    <property type="protein sequence ID" value="KAF6378838.1"/>
    <property type="molecule type" value="Genomic_DNA"/>
</dbReference>
<keyword evidence="3" id="KW-1185">Reference proteome</keyword>